<evidence type="ECO:0000259" key="2">
    <source>
        <dbReference type="Pfam" id="PF25534"/>
    </source>
</evidence>
<feature type="region of interest" description="Disordered" evidence="1">
    <location>
        <begin position="287"/>
        <end position="312"/>
    </location>
</feature>
<dbReference type="Proteomes" id="UP000256328">
    <property type="component" value="Unassembled WGS sequence"/>
</dbReference>
<feature type="compositionally biased region" description="Basic and acidic residues" evidence="1">
    <location>
        <begin position="287"/>
        <end position="305"/>
    </location>
</feature>
<dbReference type="EMBL" id="PDLN01000004">
    <property type="protein sequence ID" value="RDW87777.1"/>
    <property type="molecule type" value="Genomic_DNA"/>
</dbReference>
<dbReference type="Pfam" id="PF25534">
    <property type="entry name" value="DUF7918"/>
    <property type="match status" value="1"/>
</dbReference>
<dbReference type="PANTHER" id="PTHR36223">
    <property type="entry name" value="BETA-LACTAMASE-TYPE TRANSPEPTIDASE FOLD DOMAIN CONTAINING PROTEIN"/>
    <property type="match status" value="1"/>
</dbReference>
<organism evidence="3 4">
    <name type="scientific">Coleophoma crateriformis</name>
    <dbReference type="NCBI Taxonomy" id="565419"/>
    <lineage>
        <taxon>Eukaryota</taxon>
        <taxon>Fungi</taxon>
        <taxon>Dikarya</taxon>
        <taxon>Ascomycota</taxon>
        <taxon>Pezizomycotina</taxon>
        <taxon>Leotiomycetes</taxon>
        <taxon>Helotiales</taxon>
        <taxon>Dermateaceae</taxon>
        <taxon>Coleophoma</taxon>
    </lineage>
</organism>
<evidence type="ECO:0000313" key="4">
    <source>
        <dbReference type="Proteomes" id="UP000256328"/>
    </source>
</evidence>
<comment type="caution">
    <text evidence="3">The sequence shown here is derived from an EMBL/GenBank/DDBJ whole genome shotgun (WGS) entry which is preliminary data.</text>
</comment>
<dbReference type="AlphaFoldDB" id="A0A3D8SN83"/>
<sequence>MKSGQVQVTLLVADKEAKEHQIQDDFKNNVPRLTSYVESAENLPFGIAIFVQGRLDCEALKFNVSVDGTFAAAAIVPRSHDPEVGTKKYVDGFRKIRGHSVTITKFKFTKIHLAIDEKTCAGYNGSGVPDPNKLGSVLITVYRVSLEKLSLGPTDNDQLELGVGKLDEEMLKGRGISHLTSLGPEETFQSRGAWRTKCDDSQGRPFLVFKFKYRSHEEIKNLGIFNDAANSATPSVRPADTDNSEQIRGWLIAQLPGAVKSMLSTQAHTEDTTDIERGNSIYIGKGKEKEQVARGRSENNVKPDIIDLTQED</sequence>
<protein>
    <recommendedName>
        <fullName evidence="2">DUF7918 domain-containing protein</fullName>
    </recommendedName>
</protein>
<feature type="domain" description="DUF7918" evidence="2">
    <location>
        <begin position="6"/>
        <end position="225"/>
    </location>
</feature>
<dbReference type="OrthoDB" id="3364132at2759"/>
<keyword evidence="4" id="KW-1185">Reference proteome</keyword>
<dbReference type="InterPro" id="IPR057678">
    <property type="entry name" value="DUF7918"/>
</dbReference>
<reference evidence="3 4" key="1">
    <citation type="journal article" date="2018" name="IMA Fungus">
        <title>IMA Genome-F 9: Draft genome sequence of Annulohypoxylon stygium, Aspergillus mulundensis, Berkeleyomyces basicola (syn. Thielaviopsis basicola), Ceratocystis smalleyi, two Cercospora beticola strains, Coleophoma cylindrospora, Fusarium fracticaudum, Phialophora cf. hyalina, and Morchella septimelata.</title>
        <authorList>
            <person name="Wingfield B.D."/>
            <person name="Bills G.F."/>
            <person name="Dong Y."/>
            <person name="Huang W."/>
            <person name="Nel W.J."/>
            <person name="Swalarsk-Parry B.S."/>
            <person name="Vaghefi N."/>
            <person name="Wilken P.M."/>
            <person name="An Z."/>
            <person name="de Beer Z.W."/>
            <person name="De Vos L."/>
            <person name="Chen L."/>
            <person name="Duong T.A."/>
            <person name="Gao Y."/>
            <person name="Hammerbacher A."/>
            <person name="Kikkert J.R."/>
            <person name="Li Y."/>
            <person name="Li H."/>
            <person name="Li K."/>
            <person name="Li Q."/>
            <person name="Liu X."/>
            <person name="Ma X."/>
            <person name="Naidoo K."/>
            <person name="Pethybridge S.J."/>
            <person name="Sun J."/>
            <person name="Steenkamp E.T."/>
            <person name="van der Nest M.A."/>
            <person name="van Wyk S."/>
            <person name="Wingfield M.J."/>
            <person name="Xiong C."/>
            <person name="Yue Q."/>
            <person name="Zhang X."/>
        </authorList>
    </citation>
    <scope>NUCLEOTIDE SEQUENCE [LARGE SCALE GENOMIC DNA]</scope>
    <source>
        <strain evidence="3 4">BP5796</strain>
    </source>
</reference>
<evidence type="ECO:0000256" key="1">
    <source>
        <dbReference type="SAM" id="MobiDB-lite"/>
    </source>
</evidence>
<gene>
    <name evidence="3" type="ORF">BP5796_03471</name>
</gene>
<name>A0A3D8SN83_9HELO</name>
<proteinExistence type="predicted"/>
<accession>A0A3D8SN83</accession>
<evidence type="ECO:0000313" key="3">
    <source>
        <dbReference type="EMBL" id="RDW87777.1"/>
    </source>
</evidence>
<dbReference type="PANTHER" id="PTHR36223:SF1">
    <property type="entry name" value="TRANSCRIPTION ELONGATION FACTOR EAF N-TERMINAL DOMAIN-CONTAINING PROTEIN"/>
    <property type="match status" value="1"/>
</dbReference>